<gene>
    <name evidence="9" type="ORF">g.16127</name>
    <name evidence="8" type="ORF">g.16129</name>
</gene>
<dbReference type="EMBL" id="GECU01019433">
    <property type="protein sequence ID" value="JAS88273.1"/>
    <property type="molecule type" value="Transcribed_RNA"/>
</dbReference>
<dbReference type="GO" id="GO:0050152">
    <property type="term" value="F:omega-amidase activity"/>
    <property type="evidence" value="ECO:0007669"/>
    <property type="project" value="UniProtKB-EC"/>
</dbReference>
<proteinExistence type="inferred from homology"/>
<dbReference type="GO" id="GO:0006541">
    <property type="term" value="P:glutamine metabolic process"/>
    <property type="evidence" value="ECO:0007669"/>
    <property type="project" value="TreeGrafter"/>
</dbReference>
<dbReference type="GO" id="GO:0005739">
    <property type="term" value="C:mitochondrion"/>
    <property type="evidence" value="ECO:0007669"/>
    <property type="project" value="TreeGrafter"/>
</dbReference>
<dbReference type="CDD" id="cd07572">
    <property type="entry name" value="nit"/>
    <property type="match status" value="1"/>
</dbReference>
<organism evidence="8">
    <name type="scientific">Homalodisca liturata</name>
    <dbReference type="NCBI Taxonomy" id="320908"/>
    <lineage>
        <taxon>Eukaryota</taxon>
        <taxon>Metazoa</taxon>
        <taxon>Ecdysozoa</taxon>
        <taxon>Arthropoda</taxon>
        <taxon>Hexapoda</taxon>
        <taxon>Insecta</taxon>
        <taxon>Pterygota</taxon>
        <taxon>Neoptera</taxon>
        <taxon>Paraneoptera</taxon>
        <taxon>Hemiptera</taxon>
        <taxon>Auchenorrhyncha</taxon>
        <taxon>Membracoidea</taxon>
        <taxon>Cicadellidae</taxon>
        <taxon>Cicadellinae</taxon>
        <taxon>Proconiini</taxon>
        <taxon>Homalodisca</taxon>
    </lineage>
</organism>
<evidence type="ECO:0000256" key="5">
    <source>
        <dbReference type="ARBA" id="ARBA00041576"/>
    </source>
</evidence>
<accession>A0A1B6IMY0</accession>
<dbReference type="AlphaFoldDB" id="A0A1B6IMY0"/>
<dbReference type="EMBL" id="GECU01006824">
    <property type="protein sequence ID" value="JAT00883.1"/>
    <property type="molecule type" value="Transcribed_RNA"/>
</dbReference>
<dbReference type="PANTHER" id="PTHR23088:SF30">
    <property type="entry name" value="OMEGA-AMIDASE NIT2"/>
    <property type="match status" value="1"/>
</dbReference>
<protein>
    <recommendedName>
        <fullName evidence="4">omega-amidase</fullName>
        <ecNumber evidence="4">3.5.1.3</ecNumber>
    </recommendedName>
    <alternativeName>
        <fullName evidence="5">Nitrilase homolog 2</fullName>
    </alternativeName>
</protein>
<feature type="domain" description="CN hydrolase" evidence="7">
    <location>
        <begin position="7"/>
        <end position="252"/>
    </location>
</feature>
<dbReference type="EC" id="3.5.1.3" evidence="4"/>
<reference evidence="8" key="1">
    <citation type="submission" date="2015-11" db="EMBL/GenBank/DDBJ databases">
        <title>De novo transcriptome assembly of four potential Pierce s Disease insect vectors from Arizona vineyards.</title>
        <authorList>
            <person name="Tassone E.E."/>
        </authorList>
    </citation>
    <scope>NUCLEOTIDE SEQUENCE</scope>
</reference>
<evidence type="ECO:0000313" key="8">
    <source>
        <dbReference type="EMBL" id="JAS88273.1"/>
    </source>
</evidence>
<dbReference type="PROSITE" id="PS50263">
    <property type="entry name" value="CN_HYDROLASE"/>
    <property type="match status" value="1"/>
</dbReference>
<evidence type="ECO:0000256" key="6">
    <source>
        <dbReference type="ARBA" id="ARBA00048745"/>
    </source>
</evidence>
<evidence type="ECO:0000256" key="3">
    <source>
        <dbReference type="ARBA" id="ARBA00036637"/>
    </source>
</evidence>
<comment type="catalytic activity">
    <reaction evidence="3">
        <text>2-oxoglutaramate + H2O = 2-oxoglutarate + NH4(+)</text>
        <dbReference type="Rhea" id="RHEA:32963"/>
        <dbReference type="ChEBI" id="CHEBI:15377"/>
        <dbReference type="ChEBI" id="CHEBI:16769"/>
        <dbReference type="ChEBI" id="CHEBI:16810"/>
        <dbReference type="ChEBI" id="CHEBI:28938"/>
        <dbReference type="EC" id="3.5.1.3"/>
    </reaction>
    <physiologicalReaction direction="left-to-right" evidence="3">
        <dbReference type="Rhea" id="RHEA:32964"/>
    </physiologicalReaction>
</comment>
<keyword evidence="2" id="KW-0378">Hydrolase</keyword>
<dbReference type="FunFam" id="3.60.110.10:FF:000002">
    <property type="entry name" value="Nitrilase family member 2"/>
    <property type="match status" value="1"/>
</dbReference>
<evidence type="ECO:0000259" key="7">
    <source>
        <dbReference type="PROSITE" id="PS50263"/>
    </source>
</evidence>
<name>A0A1B6IMY0_9HEMI</name>
<dbReference type="Pfam" id="PF00795">
    <property type="entry name" value="CN_hydrolase"/>
    <property type="match status" value="1"/>
</dbReference>
<evidence type="ECO:0000313" key="9">
    <source>
        <dbReference type="EMBL" id="JAT00883.1"/>
    </source>
</evidence>
<evidence type="ECO:0000256" key="1">
    <source>
        <dbReference type="ARBA" id="ARBA00010613"/>
    </source>
</evidence>
<comment type="similarity">
    <text evidence="1">Belongs to the carbon-nitrogen hydrolase superfamily. NIT1/NIT2 family.</text>
</comment>
<sequence length="282" mass="31742">MEKLKTLRVALVQMAVGEDLRENLQRAIKLIRDATANNSSLIVLPECFNSPYGTKHFPKYAEPIPNGETSKTLSEEAKANKVFLVAGSIPEREGNKFYNTTTVWSPSGELLGKHRKIHLFDIDIPGGVRFKESDCLSAGKDLTTFNISNLKIGVGICYDLRFSELSKIYRKQGVDMLLYPGAFNMTTGPLHWELLLRARAVDEQVFVAGVSPARDTTADYVAWGHSMVVDPWGKILQQADSQEETVIVDLDLAEIDNVRKQIPVYYQRREDLYDTIEVKSKM</sequence>
<dbReference type="InterPro" id="IPR036526">
    <property type="entry name" value="C-N_Hydrolase_sf"/>
</dbReference>
<dbReference type="SUPFAM" id="SSF56317">
    <property type="entry name" value="Carbon-nitrogen hydrolase"/>
    <property type="match status" value="1"/>
</dbReference>
<dbReference type="GO" id="GO:0006528">
    <property type="term" value="P:asparagine metabolic process"/>
    <property type="evidence" value="ECO:0007669"/>
    <property type="project" value="TreeGrafter"/>
</dbReference>
<dbReference type="InterPro" id="IPR045254">
    <property type="entry name" value="Nit1/2_C-N_Hydrolase"/>
</dbReference>
<dbReference type="Gene3D" id="3.60.110.10">
    <property type="entry name" value="Carbon-nitrogen hydrolase"/>
    <property type="match status" value="1"/>
</dbReference>
<dbReference type="PANTHER" id="PTHR23088">
    <property type="entry name" value="NITRILASE-RELATED"/>
    <property type="match status" value="1"/>
</dbReference>
<evidence type="ECO:0000256" key="2">
    <source>
        <dbReference type="ARBA" id="ARBA00022801"/>
    </source>
</evidence>
<comment type="catalytic activity">
    <reaction evidence="6">
        <text>2-oxosuccinamate + H2O = oxaloacetate + NH4(+)</text>
        <dbReference type="Rhea" id="RHEA:59412"/>
        <dbReference type="ChEBI" id="CHEBI:15377"/>
        <dbReference type="ChEBI" id="CHEBI:16452"/>
        <dbReference type="ChEBI" id="CHEBI:28938"/>
        <dbReference type="ChEBI" id="CHEBI:57735"/>
        <dbReference type="EC" id="3.5.1.3"/>
    </reaction>
    <physiologicalReaction direction="left-to-right" evidence="6">
        <dbReference type="Rhea" id="RHEA:59413"/>
    </physiologicalReaction>
</comment>
<dbReference type="GO" id="GO:0006107">
    <property type="term" value="P:oxaloacetate metabolic process"/>
    <property type="evidence" value="ECO:0007669"/>
    <property type="project" value="TreeGrafter"/>
</dbReference>
<evidence type="ECO:0000256" key="4">
    <source>
        <dbReference type="ARBA" id="ARBA00039118"/>
    </source>
</evidence>
<dbReference type="InterPro" id="IPR003010">
    <property type="entry name" value="C-N_Hydrolase"/>
</dbReference>